<dbReference type="NCBIfam" id="TIGR01709">
    <property type="entry name" value="typeII_sec_gspL"/>
    <property type="match status" value="1"/>
</dbReference>
<organism evidence="12 13">
    <name type="scientific">Endozoicomonas elysicola</name>
    <dbReference type="NCBI Taxonomy" id="305900"/>
    <lineage>
        <taxon>Bacteria</taxon>
        <taxon>Pseudomonadati</taxon>
        <taxon>Pseudomonadota</taxon>
        <taxon>Gammaproteobacteria</taxon>
        <taxon>Oceanospirillales</taxon>
        <taxon>Endozoicomonadaceae</taxon>
        <taxon>Endozoicomonas</taxon>
    </lineage>
</organism>
<keyword evidence="4" id="KW-1003">Cell membrane</keyword>
<accession>A0A081KDQ6</accession>
<dbReference type="RefSeq" id="WP_020583810.1">
    <property type="nucleotide sequence ID" value="NZ_JOJP01000001.1"/>
</dbReference>
<dbReference type="GO" id="GO:0009276">
    <property type="term" value="C:Gram-negative-bacterium-type cell wall"/>
    <property type="evidence" value="ECO:0007669"/>
    <property type="project" value="InterPro"/>
</dbReference>
<dbReference type="eggNOG" id="COG3297">
    <property type="taxonomic scope" value="Bacteria"/>
</dbReference>
<dbReference type="SUPFAM" id="SSF53067">
    <property type="entry name" value="Actin-like ATPase domain"/>
    <property type="match status" value="1"/>
</dbReference>
<dbReference type="Proteomes" id="UP000027997">
    <property type="component" value="Unassembled WGS sequence"/>
</dbReference>
<evidence type="ECO:0000256" key="7">
    <source>
        <dbReference type="ARBA" id="ARBA00022927"/>
    </source>
</evidence>
<dbReference type="EMBL" id="JOJP01000001">
    <property type="protein sequence ID" value="KEI72282.1"/>
    <property type="molecule type" value="Genomic_DNA"/>
</dbReference>
<comment type="subcellular location">
    <subcellularLocation>
        <location evidence="1">Cell inner membrane</location>
        <topology evidence="1">Single-pass membrane protein</topology>
    </subcellularLocation>
</comment>
<sequence>MKKVLLIRIPPPISSVDAHTVVQWGKYTSAGSLTGDLHLTAIDQLKEAWLADEPEGVGVEDSLPDETVLLLGGSSCFYKRLTINTGQKKHLTTALPYLVEEHLAQDIEAMHIVNGFPDKDSQVSVAAIPHSALQAMLALFEDHQLPLTRMVAEMQLLVSDAQCTSLLLDNESVMMALPGREGIALNYEALPFLFPGQSDQFEQDLPDTLVDSLEKTVTEATDDQLSQVRLMFSDSTLAVSTIRIDEVSDLLSERGWLVDKVPLNGAVFEYFAERYFAFRRNNQLIDFRQGAYQCPRRAGRFIRRWWPLAAVAGCWLILELGLSVTEGVIYQQQSESLWKDSIKSYLSVFPSDRQAQQAQTRQQMSFNVKQVMENRFRSLDTQTSEIPFLPMLQALSTVSGSMGEKAKLEPRSLDFNDASGQLVYEFEAGELETVNQFLEKLNASGFQGKLDNANQGKSSVIARITIRR</sequence>
<evidence type="ECO:0000256" key="9">
    <source>
        <dbReference type="ARBA" id="ARBA00023136"/>
    </source>
</evidence>
<dbReference type="GO" id="GO:0015628">
    <property type="term" value="P:protein secretion by the type II secretion system"/>
    <property type="evidence" value="ECO:0007669"/>
    <property type="project" value="InterPro"/>
</dbReference>
<evidence type="ECO:0008006" key="14">
    <source>
        <dbReference type="Google" id="ProtNLM"/>
    </source>
</evidence>
<name>A0A081KDQ6_9GAMM</name>
<feature type="domain" description="GspL cytoplasmic actin-ATPase-like" evidence="10">
    <location>
        <begin position="67"/>
        <end position="194"/>
    </location>
</feature>
<dbReference type="Pfam" id="PF12693">
    <property type="entry name" value="GspL_C"/>
    <property type="match status" value="1"/>
</dbReference>
<dbReference type="InterPro" id="IPR025691">
    <property type="entry name" value="GspL_pp_dom"/>
</dbReference>
<evidence type="ECO:0000313" key="12">
    <source>
        <dbReference type="EMBL" id="KEI72282.1"/>
    </source>
</evidence>
<keyword evidence="5" id="KW-0997">Cell inner membrane</keyword>
<protein>
    <recommendedName>
        <fullName evidence="14">Type II secretion system protein L</fullName>
    </recommendedName>
</protein>
<reference evidence="12 13" key="1">
    <citation type="submission" date="2014-06" db="EMBL/GenBank/DDBJ databases">
        <title>Whole Genome Sequences of Three Symbiotic Endozoicomonas Bacteria.</title>
        <authorList>
            <person name="Neave M.J."/>
            <person name="Apprill A."/>
            <person name="Voolstra C.R."/>
        </authorList>
    </citation>
    <scope>NUCLEOTIDE SEQUENCE [LARGE SCALE GENOMIC DNA]</scope>
    <source>
        <strain evidence="12 13">DSM 22380</strain>
    </source>
</reference>
<dbReference type="GO" id="GO:0015627">
    <property type="term" value="C:type II protein secretion system complex"/>
    <property type="evidence" value="ECO:0007669"/>
    <property type="project" value="InterPro"/>
</dbReference>
<evidence type="ECO:0000259" key="11">
    <source>
        <dbReference type="Pfam" id="PF12693"/>
    </source>
</evidence>
<dbReference type="GO" id="GO:0005886">
    <property type="term" value="C:plasma membrane"/>
    <property type="evidence" value="ECO:0007669"/>
    <property type="project" value="UniProtKB-SubCell"/>
</dbReference>
<dbReference type="InterPro" id="IPR043129">
    <property type="entry name" value="ATPase_NBD"/>
</dbReference>
<comment type="similarity">
    <text evidence="2">Belongs to the GSP L family.</text>
</comment>
<keyword evidence="3" id="KW-0813">Transport</keyword>
<dbReference type="AlphaFoldDB" id="A0A081KDQ6"/>
<evidence type="ECO:0000256" key="3">
    <source>
        <dbReference type="ARBA" id="ARBA00022448"/>
    </source>
</evidence>
<keyword evidence="8" id="KW-1133">Transmembrane helix</keyword>
<evidence type="ECO:0000256" key="1">
    <source>
        <dbReference type="ARBA" id="ARBA00004377"/>
    </source>
</evidence>
<gene>
    <name evidence="12" type="ORF">GV64_17495</name>
</gene>
<proteinExistence type="inferred from homology"/>
<evidence type="ECO:0000259" key="10">
    <source>
        <dbReference type="Pfam" id="PF05134"/>
    </source>
</evidence>
<keyword evidence="6" id="KW-0812">Transmembrane</keyword>
<dbReference type="Pfam" id="PF05134">
    <property type="entry name" value="T2SSL"/>
    <property type="match status" value="1"/>
</dbReference>
<dbReference type="InterPro" id="IPR007812">
    <property type="entry name" value="T2SS_protein-GspL"/>
</dbReference>
<feature type="domain" description="GspL periplasmic" evidence="11">
    <location>
        <begin position="303"/>
        <end position="468"/>
    </location>
</feature>
<evidence type="ECO:0000256" key="4">
    <source>
        <dbReference type="ARBA" id="ARBA00022475"/>
    </source>
</evidence>
<keyword evidence="7" id="KW-0653">Protein transport</keyword>
<evidence type="ECO:0000313" key="13">
    <source>
        <dbReference type="Proteomes" id="UP000027997"/>
    </source>
</evidence>
<keyword evidence="9" id="KW-0472">Membrane</keyword>
<dbReference type="Gene3D" id="3.30.420.380">
    <property type="match status" value="1"/>
</dbReference>
<dbReference type="InterPro" id="IPR024230">
    <property type="entry name" value="GspL_cyto_dom"/>
</dbReference>
<comment type="caution">
    <text evidence="12">The sequence shown here is derived from an EMBL/GenBank/DDBJ whole genome shotgun (WGS) entry which is preliminary data.</text>
</comment>
<evidence type="ECO:0000256" key="8">
    <source>
        <dbReference type="ARBA" id="ARBA00022989"/>
    </source>
</evidence>
<evidence type="ECO:0000256" key="6">
    <source>
        <dbReference type="ARBA" id="ARBA00022692"/>
    </source>
</evidence>
<dbReference type="STRING" id="305900.GV64_17495"/>
<dbReference type="PIRSF" id="PIRSF015761">
    <property type="entry name" value="Protein_L"/>
    <property type="match status" value="1"/>
</dbReference>
<keyword evidence="13" id="KW-1185">Reference proteome</keyword>
<evidence type="ECO:0000256" key="2">
    <source>
        <dbReference type="ARBA" id="ARBA00005318"/>
    </source>
</evidence>
<dbReference type="CDD" id="cd24017">
    <property type="entry name" value="ASKHA_T2SSL_N"/>
    <property type="match status" value="1"/>
</dbReference>
<dbReference type="Gene3D" id="3.30.1360.100">
    <property type="entry name" value="General secretion pathway protein M, EpsM"/>
    <property type="match status" value="1"/>
</dbReference>
<evidence type="ECO:0000256" key="5">
    <source>
        <dbReference type="ARBA" id="ARBA00022519"/>
    </source>
</evidence>